<evidence type="ECO:0000256" key="1">
    <source>
        <dbReference type="SAM" id="Phobius"/>
    </source>
</evidence>
<name>A0A150XKT5_9BACT</name>
<organism evidence="3 4">
    <name type="scientific">Roseivirga seohaensis</name>
    <dbReference type="NCBI Taxonomy" id="1914963"/>
    <lineage>
        <taxon>Bacteria</taxon>
        <taxon>Pseudomonadati</taxon>
        <taxon>Bacteroidota</taxon>
        <taxon>Cytophagia</taxon>
        <taxon>Cytophagales</taxon>
        <taxon>Roseivirgaceae</taxon>
        <taxon>Roseivirga</taxon>
    </lineage>
</organism>
<feature type="transmembrane region" description="Helical" evidence="1">
    <location>
        <begin position="156"/>
        <end position="176"/>
    </location>
</feature>
<dbReference type="SUPFAM" id="SSF81324">
    <property type="entry name" value="Voltage-gated potassium channels"/>
    <property type="match status" value="1"/>
</dbReference>
<dbReference type="Gene3D" id="1.10.287.70">
    <property type="match status" value="1"/>
</dbReference>
<evidence type="ECO:0000313" key="3">
    <source>
        <dbReference type="EMBL" id="KYG79301.1"/>
    </source>
</evidence>
<dbReference type="EMBL" id="LRPB01000049">
    <property type="protein sequence ID" value="KYG79301.1"/>
    <property type="molecule type" value="Genomic_DNA"/>
</dbReference>
<dbReference type="Proteomes" id="UP000075663">
    <property type="component" value="Unassembled WGS sequence"/>
</dbReference>
<feature type="transmembrane region" description="Helical" evidence="1">
    <location>
        <begin position="46"/>
        <end position="67"/>
    </location>
</feature>
<dbReference type="STRING" id="1914963.AWW67_13060"/>
<feature type="domain" description="Potassium channel" evidence="2">
    <location>
        <begin position="127"/>
        <end position="178"/>
    </location>
</feature>
<dbReference type="AlphaFoldDB" id="A0A150XKT5"/>
<accession>A0A150XKT5</accession>
<evidence type="ECO:0000259" key="2">
    <source>
        <dbReference type="Pfam" id="PF07885"/>
    </source>
</evidence>
<dbReference type="Pfam" id="PF07885">
    <property type="entry name" value="Ion_trans_2"/>
    <property type="match status" value="1"/>
</dbReference>
<comment type="caution">
    <text evidence="3">The sequence shown here is derived from an EMBL/GenBank/DDBJ whole genome shotgun (WGS) entry which is preliminary data.</text>
</comment>
<keyword evidence="1" id="KW-0472">Membrane</keyword>
<feature type="transmembrane region" description="Helical" evidence="1">
    <location>
        <begin position="124"/>
        <end position="144"/>
    </location>
</feature>
<evidence type="ECO:0000313" key="4">
    <source>
        <dbReference type="Proteomes" id="UP000075663"/>
    </source>
</evidence>
<keyword evidence="1" id="KW-1133">Transmembrane helix</keyword>
<reference evidence="3 4" key="1">
    <citation type="submission" date="2016-01" db="EMBL/GenBank/DDBJ databases">
        <title>Genome sequencing of Roseivirga seohaensis SW-152.</title>
        <authorList>
            <person name="Selvaratnam C."/>
            <person name="Thevarajoo S."/>
            <person name="Goh K.M."/>
            <person name="Ee R."/>
            <person name="Chan K.-G."/>
            <person name="Chong C.S."/>
        </authorList>
    </citation>
    <scope>NUCLEOTIDE SEQUENCE [LARGE SCALE GENOMIC DNA]</scope>
    <source>
        <strain evidence="3 4">SW-152</strain>
    </source>
</reference>
<feature type="transmembrane region" description="Helical" evidence="1">
    <location>
        <begin position="21"/>
        <end position="40"/>
    </location>
</feature>
<feature type="transmembrane region" description="Helical" evidence="1">
    <location>
        <begin position="79"/>
        <end position="100"/>
    </location>
</feature>
<protein>
    <submittedName>
        <fullName evidence="3">Ion transporter</fullName>
    </submittedName>
</protein>
<gene>
    <name evidence="3" type="ORF">AWW67_13060</name>
</gene>
<dbReference type="InterPro" id="IPR013099">
    <property type="entry name" value="K_chnl_dom"/>
</dbReference>
<keyword evidence="1" id="KW-0812">Transmembrane</keyword>
<sequence length="186" mass="21103">MMTTKLNSGNFLKQLLLRMRPALLLVGIVAIAYVYLMQFVDHALSWVPYLVIFLAFIKTGYFTFFTFRQVNKSIKQCHSFGQLLWIFGLLVMLIIFSYAADFTCLVAADTSSFLGFKAFDGFSYFEYLFETFYFSVVTFAAIGYGDIVPVTTPAKILVMMEIGQSFVLVVFGLSNINNIHTSIKTQ</sequence>
<proteinExistence type="predicted"/>